<feature type="signal peptide" evidence="1">
    <location>
        <begin position="1"/>
        <end position="23"/>
    </location>
</feature>
<proteinExistence type="predicted"/>
<evidence type="ECO:0000313" key="3">
    <source>
        <dbReference type="EMBL" id="MFD0932038.1"/>
    </source>
</evidence>
<dbReference type="Gene3D" id="3.30.70.1070">
    <property type="entry name" value="Sporulation related repeat"/>
    <property type="match status" value="1"/>
</dbReference>
<reference evidence="4" key="1">
    <citation type="journal article" date="2019" name="Int. J. Syst. Evol. Microbiol.">
        <title>The Global Catalogue of Microorganisms (GCM) 10K type strain sequencing project: providing services to taxonomists for standard genome sequencing and annotation.</title>
        <authorList>
            <consortium name="The Broad Institute Genomics Platform"/>
            <consortium name="The Broad Institute Genome Sequencing Center for Infectious Disease"/>
            <person name="Wu L."/>
            <person name="Ma J."/>
        </authorList>
    </citation>
    <scope>NUCLEOTIDE SEQUENCE [LARGE SCALE GENOMIC DNA]</scope>
    <source>
        <strain evidence="4">CCUG 56752</strain>
    </source>
</reference>
<name>A0ABW3GNM9_9FLAO</name>
<organism evidence="3 4">
    <name type="scientific">Psychroflexus salinarum</name>
    <dbReference type="NCBI Taxonomy" id="546024"/>
    <lineage>
        <taxon>Bacteria</taxon>
        <taxon>Pseudomonadati</taxon>
        <taxon>Bacteroidota</taxon>
        <taxon>Flavobacteriia</taxon>
        <taxon>Flavobacteriales</taxon>
        <taxon>Flavobacteriaceae</taxon>
        <taxon>Psychroflexus</taxon>
    </lineage>
</organism>
<keyword evidence="4" id="KW-1185">Reference proteome</keyword>
<sequence>MLKNIFFTFFIVVIYFSANSCLAQDKLNVSELNTVKKLIKEKHNLESDNELKSTYKLQIFSSGSLEEAKETQQEFESLELEIESKIIYQTPNYKVWIGNYRNRIQADRVFEKVKSEYPNTLIIRPGK</sequence>
<evidence type="ECO:0000256" key="1">
    <source>
        <dbReference type="SAM" id="SignalP"/>
    </source>
</evidence>
<dbReference type="PROSITE" id="PS51724">
    <property type="entry name" value="SPOR"/>
    <property type="match status" value="1"/>
</dbReference>
<dbReference type="Pfam" id="PF05036">
    <property type="entry name" value="SPOR"/>
    <property type="match status" value="1"/>
</dbReference>
<comment type="caution">
    <text evidence="3">The sequence shown here is derived from an EMBL/GenBank/DDBJ whole genome shotgun (WGS) entry which is preliminary data.</text>
</comment>
<keyword evidence="1" id="KW-0732">Signal</keyword>
<evidence type="ECO:0000313" key="4">
    <source>
        <dbReference type="Proteomes" id="UP001597049"/>
    </source>
</evidence>
<protein>
    <submittedName>
        <fullName evidence="3">SPOR domain-containing protein</fullName>
    </submittedName>
</protein>
<evidence type="ECO:0000259" key="2">
    <source>
        <dbReference type="PROSITE" id="PS51724"/>
    </source>
</evidence>
<feature type="domain" description="SPOR" evidence="2">
    <location>
        <begin position="49"/>
        <end position="127"/>
    </location>
</feature>
<accession>A0ABW3GNM9</accession>
<gene>
    <name evidence="3" type="ORF">ACFQ0R_05425</name>
</gene>
<dbReference type="Proteomes" id="UP001597049">
    <property type="component" value="Unassembled WGS sequence"/>
</dbReference>
<dbReference type="InterPro" id="IPR036680">
    <property type="entry name" value="SPOR-like_sf"/>
</dbReference>
<dbReference type="EMBL" id="JBHTIV010000005">
    <property type="protein sequence ID" value="MFD0932038.1"/>
    <property type="molecule type" value="Genomic_DNA"/>
</dbReference>
<dbReference type="RefSeq" id="WP_379657360.1">
    <property type="nucleotide sequence ID" value="NZ_JBHTIV010000005.1"/>
</dbReference>
<dbReference type="InterPro" id="IPR007730">
    <property type="entry name" value="SPOR-like_dom"/>
</dbReference>
<feature type="chain" id="PRO_5046086630" evidence="1">
    <location>
        <begin position="24"/>
        <end position="127"/>
    </location>
</feature>
<dbReference type="SUPFAM" id="SSF110997">
    <property type="entry name" value="Sporulation related repeat"/>
    <property type="match status" value="1"/>
</dbReference>